<feature type="transmembrane region" description="Helical" evidence="6">
    <location>
        <begin position="274"/>
        <end position="292"/>
    </location>
</feature>
<evidence type="ECO:0000256" key="5">
    <source>
        <dbReference type="ARBA" id="ARBA00023136"/>
    </source>
</evidence>
<keyword evidence="2" id="KW-1003">Cell membrane</keyword>
<dbReference type="STRING" id="1408189.CLAC_02485"/>
<protein>
    <submittedName>
        <fullName evidence="7">Ribonuclease</fullName>
    </submittedName>
</protein>
<dbReference type="OrthoDB" id="4127374at2"/>
<reference evidence="7 8" key="1">
    <citation type="submission" date="2013-10" db="EMBL/GenBank/DDBJ databases">
        <title>Complete genome sequence of Corynebacterium lactis DSM 45799(T), isolated from raw cow milk.</title>
        <authorList>
            <person name="Ruckert C."/>
            <person name="Albersmeier A."/>
            <person name="Lipski A."/>
            <person name="Kalinowski J."/>
        </authorList>
    </citation>
    <scope>NUCLEOTIDE SEQUENCE [LARGE SCALE GENOMIC DNA]</scope>
    <source>
        <strain evidence="7 8">RW2-5</strain>
    </source>
</reference>
<dbReference type="InterPro" id="IPR017039">
    <property type="entry name" value="Virul_fac_BrkB"/>
</dbReference>
<dbReference type="KEGG" id="clw:CLAC_02485"/>
<comment type="subcellular location">
    <subcellularLocation>
        <location evidence="1">Cell membrane</location>
        <topology evidence="1">Multi-pass membrane protein</topology>
    </subcellularLocation>
</comment>
<keyword evidence="8" id="KW-1185">Reference proteome</keyword>
<gene>
    <name evidence="7" type="ORF">CLAC_02485</name>
</gene>
<keyword evidence="4 6" id="KW-1133">Transmembrane helix</keyword>
<evidence type="ECO:0000256" key="1">
    <source>
        <dbReference type="ARBA" id="ARBA00004651"/>
    </source>
</evidence>
<keyword evidence="3 6" id="KW-0812">Transmembrane</keyword>
<dbReference type="AlphaFoldDB" id="A0A0K2GYC3"/>
<dbReference type="InterPro" id="IPR005274">
    <property type="entry name" value="IM_pro_YhjD"/>
</dbReference>
<dbReference type="Proteomes" id="UP000058446">
    <property type="component" value="Chromosome"/>
</dbReference>
<evidence type="ECO:0000313" key="8">
    <source>
        <dbReference type="Proteomes" id="UP000058446"/>
    </source>
</evidence>
<evidence type="ECO:0000256" key="2">
    <source>
        <dbReference type="ARBA" id="ARBA00022475"/>
    </source>
</evidence>
<name>A0A0K2GYC3_9CORY</name>
<accession>A0A0K2GYC3</accession>
<feature type="transmembrane region" description="Helical" evidence="6">
    <location>
        <begin position="123"/>
        <end position="146"/>
    </location>
</feature>
<evidence type="ECO:0000256" key="6">
    <source>
        <dbReference type="SAM" id="Phobius"/>
    </source>
</evidence>
<dbReference type="NCBIfam" id="TIGR00766">
    <property type="entry name" value="inner membrane protein YhjD"/>
    <property type="match status" value="1"/>
</dbReference>
<proteinExistence type="predicted"/>
<organism evidence="7 8">
    <name type="scientific">Corynebacterium lactis RW2-5</name>
    <dbReference type="NCBI Taxonomy" id="1408189"/>
    <lineage>
        <taxon>Bacteria</taxon>
        <taxon>Bacillati</taxon>
        <taxon>Actinomycetota</taxon>
        <taxon>Actinomycetes</taxon>
        <taxon>Mycobacteriales</taxon>
        <taxon>Corynebacteriaceae</taxon>
        <taxon>Corynebacterium</taxon>
    </lineage>
</organism>
<dbReference type="Pfam" id="PF03631">
    <property type="entry name" value="Virul_fac_BrkB"/>
    <property type="match status" value="1"/>
</dbReference>
<feature type="transmembrane region" description="Helical" evidence="6">
    <location>
        <begin position="207"/>
        <end position="231"/>
    </location>
</feature>
<sequence>MASSTQKDPKKTDRYGIERVHADEPGAIDRMRDKWGWFDHLMRMQERYGEQGGNFFAAAVTYFSVLSIFPLIMTAFAILALVLRGNEDLLNQIQSFITDSIDGSMGDTINSIIEGAIDQAGGVFTVGFIATLWSGLGWMGNLRMAITQLWKRPMAANNFVLGKIRDLIRLIGMLVMIILTFVVTAVGTSGLTSSLLEKVGLGEVPGITVITGLIAIAVGLLANWLLFFWMLAALPRGKVPLSAAAKGAIIGAIGLEVVKQLGSVFFSNALSNPAGAVFGPVIGLMVIFYLIWRITMYATAWTATTEEALLEEPLDAPAPAVINVRAEAASSSGLNRLFGQTRK</sequence>
<keyword evidence="5 6" id="KW-0472">Membrane</keyword>
<dbReference type="PATRIC" id="fig|1408189.4.peg.493"/>
<dbReference type="PANTHER" id="PTHR30213">
    <property type="entry name" value="INNER MEMBRANE PROTEIN YHJD"/>
    <property type="match status" value="1"/>
</dbReference>
<dbReference type="PANTHER" id="PTHR30213:SF1">
    <property type="entry name" value="INNER MEMBRANE PROTEIN YHJD"/>
    <property type="match status" value="1"/>
</dbReference>
<dbReference type="RefSeq" id="WP_053411544.1">
    <property type="nucleotide sequence ID" value="NZ_CP006841.1"/>
</dbReference>
<dbReference type="EMBL" id="CP006841">
    <property type="protein sequence ID" value="ALA66782.1"/>
    <property type="molecule type" value="Genomic_DNA"/>
</dbReference>
<feature type="transmembrane region" description="Helical" evidence="6">
    <location>
        <begin position="55"/>
        <end position="83"/>
    </location>
</feature>
<dbReference type="GO" id="GO:0005886">
    <property type="term" value="C:plasma membrane"/>
    <property type="evidence" value="ECO:0007669"/>
    <property type="project" value="UniProtKB-SubCell"/>
</dbReference>
<feature type="transmembrane region" description="Helical" evidence="6">
    <location>
        <begin position="243"/>
        <end position="262"/>
    </location>
</feature>
<evidence type="ECO:0000313" key="7">
    <source>
        <dbReference type="EMBL" id="ALA66782.1"/>
    </source>
</evidence>
<evidence type="ECO:0000256" key="4">
    <source>
        <dbReference type="ARBA" id="ARBA00022989"/>
    </source>
</evidence>
<evidence type="ECO:0000256" key="3">
    <source>
        <dbReference type="ARBA" id="ARBA00022692"/>
    </source>
</evidence>
<feature type="transmembrane region" description="Helical" evidence="6">
    <location>
        <begin position="167"/>
        <end position="187"/>
    </location>
</feature>